<dbReference type="PANTHER" id="PTHR34117">
    <property type="entry name" value="STYLE CELL-CYCLE INHIBITOR 1"/>
    <property type="match status" value="1"/>
</dbReference>
<dbReference type="AlphaFoldDB" id="A0A067QK29"/>
<dbReference type="InterPro" id="IPR044688">
    <property type="entry name" value="SCI-1-like"/>
</dbReference>
<feature type="compositionally biased region" description="Basic and acidic residues" evidence="1">
    <location>
        <begin position="115"/>
        <end position="127"/>
    </location>
</feature>
<feature type="compositionally biased region" description="Basic and acidic residues" evidence="1">
    <location>
        <begin position="11"/>
        <end position="31"/>
    </location>
</feature>
<sequence>MPSKRSRSRSLSRERDRERDRSRSPESRTRLPDGVSEISDSDYFLKNAEFRVWLKEEKGKYFDELSGEKARSYFRKFVKAWNRGKLSKSIYAGVGQSTQNPTAYKWSFTSNSDRKEREAIKAAREEVEAANYAHNGAQSSKGGTSTSSGRVLGPTLPSQSDLVMAREAASEFESTERAYKRKRERAEAKERVEDMVGPKPVGREGMLEKKRAQREDNKAFRERGDEGFVEADESTLMGGGDSFRERIVRRDAARKRFEEKRAVEKDEKFAGTREKMKEKEKATMDMFMKMAQQRFG</sequence>
<protein>
    <submittedName>
        <fullName evidence="2">Uncharacterized protein</fullName>
    </submittedName>
</protein>
<gene>
    <name evidence="2" type="ORF">JAAARDRAFT_168280</name>
</gene>
<dbReference type="EMBL" id="KL197710">
    <property type="protein sequence ID" value="KDQ62946.1"/>
    <property type="molecule type" value="Genomic_DNA"/>
</dbReference>
<feature type="compositionally biased region" description="Basic residues" evidence="1">
    <location>
        <begin position="1"/>
        <end position="10"/>
    </location>
</feature>
<keyword evidence="3" id="KW-1185">Reference proteome</keyword>
<evidence type="ECO:0000256" key="1">
    <source>
        <dbReference type="SAM" id="MobiDB-lite"/>
    </source>
</evidence>
<proteinExistence type="predicted"/>
<feature type="region of interest" description="Disordered" evidence="1">
    <location>
        <begin position="1"/>
        <end position="37"/>
    </location>
</feature>
<feature type="compositionally biased region" description="Low complexity" evidence="1">
    <location>
        <begin position="139"/>
        <end position="149"/>
    </location>
</feature>
<feature type="compositionally biased region" description="Basic and acidic residues" evidence="1">
    <location>
        <begin position="174"/>
        <end position="226"/>
    </location>
</feature>
<accession>A0A067QK29</accession>
<feature type="region of interest" description="Disordered" evidence="1">
    <location>
        <begin position="115"/>
        <end position="226"/>
    </location>
</feature>
<dbReference type="Proteomes" id="UP000027265">
    <property type="component" value="Unassembled WGS sequence"/>
</dbReference>
<dbReference type="HOGENOM" id="CLU_061245_1_0_1"/>
<name>A0A067QK29_9AGAM</name>
<dbReference type="STRING" id="933084.A0A067QK29"/>
<evidence type="ECO:0000313" key="2">
    <source>
        <dbReference type="EMBL" id="KDQ62946.1"/>
    </source>
</evidence>
<reference evidence="3" key="1">
    <citation type="journal article" date="2014" name="Proc. Natl. Acad. Sci. U.S.A.">
        <title>Extensive sampling of basidiomycete genomes demonstrates inadequacy of the white-rot/brown-rot paradigm for wood decay fungi.</title>
        <authorList>
            <person name="Riley R."/>
            <person name="Salamov A.A."/>
            <person name="Brown D.W."/>
            <person name="Nagy L.G."/>
            <person name="Floudas D."/>
            <person name="Held B.W."/>
            <person name="Levasseur A."/>
            <person name="Lombard V."/>
            <person name="Morin E."/>
            <person name="Otillar R."/>
            <person name="Lindquist E.A."/>
            <person name="Sun H."/>
            <person name="LaButti K.M."/>
            <person name="Schmutz J."/>
            <person name="Jabbour D."/>
            <person name="Luo H."/>
            <person name="Baker S.E."/>
            <person name="Pisabarro A.G."/>
            <person name="Walton J.D."/>
            <person name="Blanchette R.A."/>
            <person name="Henrissat B."/>
            <person name="Martin F."/>
            <person name="Cullen D."/>
            <person name="Hibbett D.S."/>
            <person name="Grigoriev I.V."/>
        </authorList>
    </citation>
    <scope>NUCLEOTIDE SEQUENCE [LARGE SCALE GENOMIC DNA]</scope>
    <source>
        <strain evidence="3">MUCL 33604</strain>
    </source>
</reference>
<evidence type="ECO:0000313" key="3">
    <source>
        <dbReference type="Proteomes" id="UP000027265"/>
    </source>
</evidence>
<dbReference type="OrthoDB" id="2139939at2759"/>
<dbReference type="PANTHER" id="PTHR34117:SF1">
    <property type="entry name" value="STYLE CELL-CYCLE INHIBITOR 1"/>
    <property type="match status" value="1"/>
</dbReference>
<feature type="region of interest" description="Disordered" evidence="1">
    <location>
        <begin position="254"/>
        <end position="280"/>
    </location>
</feature>
<dbReference type="InParanoid" id="A0A067QK29"/>
<organism evidence="2 3">
    <name type="scientific">Jaapia argillacea MUCL 33604</name>
    <dbReference type="NCBI Taxonomy" id="933084"/>
    <lineage>
        <taxon>Eukaryota</taxon>
        <taxon>Fungi</taxon>
        <taxon>Dikarya</taxon>
        <taxon>Basidiomycota</taxon>
        <taxon>Agaricomycotina</taxon>
        <taxon>Agaricomycetes</taxon>
        <taxon>Agaricomycetidae</taxon>
        <taxon>Jaapiales</taxon>
        <taxon>Jaapiaceae</taxon>
        <taxon>Jaapia</taxon>
    </lineage>
</organism>